<evidence type="ECO:0000313" key="1">
    <source>
        <dbReference type="EMBL" id="MBW0539749.1"/>
    </source>
</evidence>
<evidence type="ECO:0000313" key="2">
    <source>
        <dbReference type="Proteomes" id="UP000765509"/>
    </source>
</evidence>
<sequence length="163" mass="18955">MDPSGIPPNVQQAAGSNKLINANLLHDLSQKGLSQSLERMRIIDHLTSTNYAVWSNKVKLALSMCNLDAFLNPEWTSSLREDENEETCFLRNSFKQIYFWMGDCLDQKNFYKFYEHDPALMWVNIENHYSASSTKNCASIFRKIFSLSMYESNVKDFIIEIRH</sequence>
<proteinExistence type="predicted"/>
<name>A0A9Q3FIY1_9BASI</name>
<dbReference type="AlphaFoldDB" id="A0A9Q3FIY1"/>
<organism evidence="1 2">
    <name type="scientific">Austropuccinia psidii MF-1</name>
    <dbReference type="NCBI Taxonomy" id="1389203"/>
    <lineage>
        <taxon>Eukaryota</taxon>
        <taxon>Fungi</taxon>
        <taxon>Dikarya</taxon>
        <taxon>Basidiomycota</taxon>
        <taxon>Pucciniomycotina</taxon>
        <taxon>Pucciniomycetes</taxon>
        <taxon>Pucciniales</taxon>
        <taxon>Sphaerophragmiaceae</taxon>
        <taxon>Austropuccinia</taxon>
    </lineage>
</organism>
<comment type="caution">
    <text evidence="1">The sequence shown here is derived from an EMBL/GenBank/DDBJ whole genome shotgun (WGS) entry which is preliminary data.</text>
</comment>
<keyword evidence="2" id="KW-1185">Reference proteome</keyword>
<dbReference type="EMBL" id="AVOT02044397">
    <property type="protein sequence ID" value="MBW0539749.1"/>
    <property type="molecule type" value="Genomic_DNA"/>
</dbReference>
<gene>
    <name evidence="1" type="ORF">O181_079464</name>
</gene>
<protein>
    <submittedName>
        <fullName evidence="1">Uncharacterized protein</fullName>
    </submittedName>
</protein>
<accession>A0A9Q3FIY1</accession>
<dbReference type="Proteomes" id="UP000765509">
    <property type="component" value="Unassembled WGS sequence"/>
</dbReference>
<reference evidence="1" key="1">
    <citation type="submission" date="2021-03" db="EMBL/GenBank/DDBJ databases">
        <title>Draft genome sequence of rust myrtle Austropuccinia psidii MF-1, a brazilian biotype.</title>
        <authorList>
            <person name="Quecine M.C."/>
            <person name="Pachon D.M.R."/>
            <person name="Bonatelli M.L."/>
            <person name="Correr F.H."/>
            <person name="Franceschini L.M."/>
            <person name="Leite T.F."/>
            <person name="Margarido G.R.A."/>
            <person name="Almeida C.A."/>
            <person name="Ferrarezi J.A."/>
            <person name="Labate C.A."/>
        </authorList>
    </citation>
    <scope>NUCLEOTIDE SEQUENCE</scope>
    <source>
        <strain evidence="1">MF-1</strain>
    </source>
</reference>